<sequence length="363" mass="40517">MKKYRRNFDEAINEKMMRLGSEVADTVAYAVATKAQDKLIQYGATRAKNSKSMALIQELADSIEIVDEKSRVVSTGSGYYAYKKKISGPLVKIPTGKNRIALFLEFGTGLVGANSRSDDIKEESKRFGWRYAINDGTEKTINTLIGKFKTKWYPTITLESGRKITGFIFRRKGEEYKDPIAIGDIGTQLFYFNPSNTASSTFTNGCFEYAVPITAGGEFGGDVESFDAPETDLDYIPKISGRTSLNDIAYTLNYTKERYARAREISSSTTPQTYMEVLSDGSAVIFNATCGRPTITSGDVRQIGFTLVPQLMIWVSDIYNLTADELEQLDEDWYTTSSGTSKINIDVDSIPSYRPEYYTAKNN</sequence>
<comment type="caution">
    <text evidence="1">The sequence shown here is derived from an EMBL/GenBank/DDBJ whole genome shotgun (WGS) entry which is preliminary data.</text>
</comment>
<gene>
    <name evidence="1" type="ORF">CYNAS_LOCUS4315</name>
</gene>
<organism evidence="1 2">
    <name type="scientific">Cylicocyclus nassatus</name>
    <name type="common">Nematode worm</name>
    <dbReference type="NCBI Taxonomy" id="53992"/>
    <lineage>
        <taxon>Eukaryota</taxon>
        <taxon>Metazoa</taxon>
        <taxon>Ecdysozoa</taxon>
        <taxon>Nematoda</taxon>
        <taxon>Chromadorea</taxon>
        <taxon>Rhabditida</taxon>
        <taxon>Rhabditina</taxon>
        <taxon>Rhabditomorpha</taxon>
        <taxon>Strongyloidea</taxon>
        <taxon>Strongylidae</taxon>
        <taxon>Cylicocyclus</taxon>
    </lineage>
</organism>
<name>A0AA36GKG6_CYLNA</name>
<keyword evidence="2" id="KW-1185">Reference proteome</keyword>
<dbReference type="AlphaFoldDB" id="A0AA36GKG6"/>
<dbReference type="Proteomes" id="UP001176961">
    <property type="component" value="Unassembled WGS sequence"/>
</dbReference>
<proteinExistence type="predicted"/>
<accession>A0AA36GKG6</accession>
<evidence type="ECO:0000313" key="1">
    <source>
        <dbReference type="EMBL" id="CAJ0592332.1"/>
    </source>
</evidence>
<reference evidence="1" key="1">
    <citation type="submission" date="2023-07" db="EMBL/GenBank/DDBJ databases">
        <authorList>
            <consortium name="CYATHOMIX"/>
        </authorList>
    </citation>
    <scope>NUCLEOTIDE SEQUENCE</scope>
    <source>
        <strain evidence="1">N/A</strain>
    </source>
</reference>
<protein>
    <submittedName>
        <fullName evidence="1">Uncharacterized protein</fullName>
    </submittedName>
</protein>
<evidence type="ECO:0000313" key="2">
    <source>
        <dbReference type="Proteomes" id="UP001176961"/>
    </source>
</evidence>
<dbReference type="EMBL" id="CATQJL010000077">
    <property type="protein sequence ID" value="CAJ0592332.1"/>
    <property type="molecule type" value="Genomic_DNA"/>
</dbReference>